<comment type="similarity">
    <text evidence="1">Belongs to the thioesterase PaaI family.</text>
</comment>
<dbReference type="InterPro" id="IPR039298">
    <property type="entry name" value="ACOT13"/>
</dbReference>
<dbReference type="Pfam" id="PF03061">
    <property type="entry name" value="4HBT"/>
    <property type="match status" value="1"/>
</dbReference>
<dbReference type="KEGG" id="hje:HacjB3_17533"/>
<dbReference type="AlphaFoldDB" id="D8JCV4"/>
<dbReference type="Gene3D" id="3.10.129.10">
    <property type="entry name" value="Hotdog Thioesterase"/>
    <property type="match status" value="1"/>
</dbReference>
<reference evidence="4 6" key="1">
    <citation type="journal article" date="2010" name="J. Bacteriol.">
        <title>Complete genome sequence of Halalkalicoccus jeotgali B3(T), an extremely halophilic archaeon.</title>
        <authorList>
            <person name="Roh S.W."/>
            <person name="Nam Y.D."/>
            <person name="Nam S.H."/>
            <person name="Choi S.H."/>
            <person name="Park H.S."/>
            <person name="Bae J.W."/>
        </authorList>
    </citation>
    <scope>NUCLEOTIDE SEQUENCE [LARGE SCALE GENOMIC DNA]</scope>
    <source>
        <strain evidence="4">B3</strain>
        <strain evidence="6">DSM 18796 / CECT 7217 / JCM 14584 / KCTC 4019 / B3</strain>
        <plasmid evidence="6">2</plasmid>
    </source>
</reference>
<dbReference type="PANTHER" id="PTHR21660">
    <property type="entry name" value="THIOESTERASE SUPERFAMILY MEMBER-RELATED"/>
    <property type="match status" value="1"/>
</dbReference>
<keyword evidence="4" id="KW-0614">Plasmid</keyword>
<reference evidence="5 7" key="2">
    <citation type="journal article" date="2014" name="PLoS Genet.">
        <title>Phylogenetically driven sequencing of extremely halophilic archaea reveals strategies for static and dynamic osmo-response.</title>
        <authorList>
            <person name="Becker E.A."/>
            <person name="Seitzer P.M."/>
            <person name="Tritt A."/>
            <person name="Larsen D."/>
            <person name="Krusor M."/>
            <person name="Yao A.I."/>
            <person name="Wu D."/>
            <person name="Madern D."/>
            <person name="Eisen J.A."/>
            <person name="Darling A.E."/>
            <person name="Facciotti M.T."/>
        </authorList>
    </citation>
    <scope>NUCLEOTIDE SEQUENCE [LARGE SCALE GENOMIC DNA]</scope>
    <source>
        <strain evidence="5">B3</strain>
        <strain evidence="7">DSM 18796 / CECT 7217 / JCM 14584 / KCTC 4019 / B3</strain>
    </source>
</reference>
<dbReference type="GO" id="GO:0047617">
    <property type="term" value="F:fatty acyl-CoA hydrolase activity"/>
    <property type="evidence" value="ECO:0007669"/>
    <property type="project" value="InterPro"/>
</dbReference>
<proteinExistence type="inferred from homology"/>
<organism evidence="4 6">
    <name type="scientific">Halalkalicoccus jeotgali (strain DSM 18796 / CECT 7217 / JCM 14584 / KCTC 4019 / B3)</name>
    <dbReference type="NCBI Taxonomy" id="795797"/>
    <lineage>
        <taxon>Archaea</taxon>
        <taxon>Methanobacteriati</taxon>
        <taxon>Methanobacteriota</taxon>
        <taxon>Stenosarchaea group</taxon>
        <taxon>Halobacteria</taxon>
        <taxon>Halobacteriales</taxon>
        <taxon>Halococcaceae</taxon>
        <taxon>Halalkalicoccus</taxon>
    </lineage>
</organism>
<feature type="domain" description="Thioesterase" evidence="3">
    <location>
        <begin position="51"/>
        <end position="122"/>
    </location>
</feature>
<dbReference type="EMBL" id="CP002064">
    <property type="protein sequence ID" value="ADJ16849.1"/>
    <property type="molecule type" value="Genomic_DNA"/>
</dbReference>
<evidence type="ECO:0000256" key="2">
    <source>
        <dbReference type="ARBA" id="ARBA00022801"/>
    </source>
</evidence>
<evidence type="ECO:0000313" key="5">
    <source>
        <dbReference type="EMBL" id="ELY38715.1"/>
    </source>
</evidence>
<dbReference type="InterPro" id="IPR003736">
    <property type="entry name" value="PAAI_dom"/>
</dbReference>
<dbReference type="NCBIfam" id="TIGR00369">
    <property type="entry name" value="unchar_dom_1"/>
    <property type="match status" value="1"/>
</dbReference>
<keyword evidence="7" id="KW-1185">Reference proteome</keyword>
<evidence type="ECO:0000313" key="7">
    <source>
        <dbReference type="Proteomes" id="UP000011645"/>
    </source>
</evidence>
<protein>
    <submittedName>
        <fullName evidence="4">Thioesterase superfamily protein</fullName>
    </submittedName>
</protein>
<dbReference type="GeneID" id="9421296"/>
<evidence type="ECO:0000313" key="4">
    <source>
        <dbReference type="EMBL" id="ADJ16849.1"/>
    </source>
</evidence>
<dbReference type="PANTHER" id="PTHR21660:SF1">
    <property type="entry name" value="ACYL-COENZYME A THIOESTERASE 13"/>
    <property type="match status" value="1"/>
</dbReference>
<dbReference type="InterPro" id="IPR006683">
    <property type="entry name" value="Thioestr_dom"/>
</dbReference>
<geneLocation type="plasmid" evidence="4 6">
    <name>2</name>
</geneLocation>
<dbReference type="HOGENOM" id="CLU_089876_7_1_2"/>
<dbReference type="InterPro" id="IPR029069">
    <property type="entry name" value="HotDog_dom_sf"/>
</dbReference>
<accession>D8JCV4</accession>
<dbReference type="PATRIC" id="fig|795797.18.peg.3422"/>
<dbReference type="Proteomes" id="UP000011645">
    <property type="component" value="Unassembled WGS sequence"/>
</dbReference>
<evidence type="ECO:0000259" key="3">
    <source>
        <dbReference type="Pfam" id="PF03061"/>
    </source>
</evidence>
<dbReference type="EMBL" id="AOHV01000020">
    <property type="protein sequence ID" value="ELY38715.1"/>
    <property type="molecule type" value="Genomic_DNA"/>
</dbReference>
<dbReference type="CDD" id="cd03443">
    <property type="entry name" value="PaaI_thioesterase"/>
    <property type="match status" value="1"/>
</dbReference>
<evidence type="ECO:0000256" key="1">
    <source>
        <dbReference type="ARBA" id="ARBA00008324"/>
    </source>
</evidence>
<dbReference type="Proteomes" id="UP000000390">
    <property type="component" value="Plasmid 2"/>
</dbReference>
<gene>
    <name evidence="4" type="ordered locus">HacjB3_17533</name>
    <name evidence="5" type="ORF">C497_07234</name>
</gene>
<dbReference type="RefSeq" id="WP_008415606.1">
    <property type="nucleotide sequence ID" value="NC_014299.1"/>
</dbReference>
<evidence type="ECO:0000313" key="6">
    <source>
        <dbReference type="Proteomes" id="UP000000390"/>
    </source>
</evidence>
<sequence>MTGPSKTSSERVLAETGLLSWLGITIVEESEGNAVLRLPHRKELTNPNGDTLHGGVLATLLDNAAGTALRTVLKDPETALYATTEMNLSYLRPATGDLRAEARVRRHGRSLAVIEVDIVSERTPGEWTTVVVGRASYYVDEGE</sequence>
<dbReference type="SUPFAM" id="SSF54637">
    <property type="entry name" value="Thioesterase/thiol ester dehydrase-isomerase"/>
    <property type="match status" value="1"/>
</dbReference>
<name>D8JCV4_HALJB</name>
<dbReference type="eggNOG" id="arCOG00777">
    <property type="taxonomic scope" value="Archaea"/>
</dbReference>
<keyword evidence="2" id="KW-0378">Hydrolase</keyword>
<dbReference type="OrthoDB" id="202321at2157"/>